<dbReference type="InterPro" id="IPR001525">
    <property type="entry name" value="C5_MeTfrase"/>
</dbReference>
<evidence type="ECO:0000256" key="3">
    <source>
        <dbReference type="ARBA" id="ARBA00022679"/>
    </source>
</evidence>
<dbReference type="OrthoDB" id="414133at2759"/>
<protein>
    <recommendedName>
        <fullName evidence="1">DNA (cytosine-5-)-methyltransferase</fullName>
        <ecNumber evidence="1">2.1.1.37</ecNumber>
    </recommendedName>
</protein>
<keyword evidence="2 5" id="KW-0489">Methyltransferase</keyword>
<dbReference type="InterPro" id="IPR031303">
    <property type="entry name" value="C5_meth_CS"/>
</dbReference>
<dbReference type="PROSITE" id="PS00095">
    <property type="entry name" value="C5_MTASE_2"/>
    <property type="match status" value="1"/>
</dbReference>
<keyword evidence="8" id="KW-1185">Reference proteome</keyword>
<evidence type="ECO:0000313" key="7">
    <source>
        <dbReference type="EMBL" id="KAH7090195.1"/>
    </source>
</evidence>
<feature type="compositionally biased region" description="Low complexity" evidence="6">
    <location>
        <begin position="675"/>
        <end position="685"/>
    </location>
</feature>
<feature type="active site" evidence="5">
    <location>
        <position position="391"/>
    </location>
</feature>
<dbReference type="GO" id="GO:0032259">
    <property type="term" value="P:methylation"/>
    <property type="evidence" value="ECO:0007669"/>
    <property type="project" value="UniProtKB-KW"/>
</dbReference>
<evidence type="ECO:0000313" key="8">
    <source>
        <dbReference type="Proteomes" id="UP000813461"/>
    </source>
</evidence>
<evidence type="ECO:0000256" key="1">
    <source>
        <dbReference type="ARBA" id="ARBA00011975"/>
    </source>
</evidence>
<dbReference type="InterPro" id="IPR018054">
    <property type="entry name" value="Chromogranin_CS"/>
</dbReference>
<evidence type="ECO:0000256" key="4">
    <source>
        <dbReference type="ARBA" id="ARBA00022691"/>
    </source>
</evidence>
<comment type="similarity">
    <text evidence="5">Belongs to the class I-like SAM-binding methyltransferase superfamily. C5-methyltransferase family.</text>
</comment>
<dbReference type="InterPro" id="IPR029063">
    <property type="entry name" value="SAM-dependent_MTases_sf"/>
</dbReference>
<dbReference type="Gene3D" id="3.40.50.150">
    <property type="entry name" value="Vaccinia Virus protein VP39"/>
    <property type="match status" value="1"/>
</dbReference>
<comment type="caution">
    <text evidence="7">The sequence shown here is derived from an EMBL/GenBank/DDBJ whole genome shotgun (WGS) entry which is preliminary data.</text>
</comment>
<dbReference type="PANTHER" id="PTHR10629">
    <property type="entry name" value="CYTOSINE-SPECIFIC METHYLTRANSFERASE"/>
    <property type="match status" value="1"/>
</dbReference>
<dbReference type="Gene3D" id="3.90.120.10">
    <property type="entry name" value="DNA Methylase, subunit A, domain 2"/>
    <property type="match status" value="1"/>
</dbReference>
<feature type="compositionally biased region" description="Polar residues" evidence="6">
    <location>
        <begin position="700"/>
        <end position="710"/>
    </location>
</feature>
<name>A0A8K0W1M8_9PLEO</name>
<feature type="compositionally biased region" description="Acidic residues" evidence="6">
    <location>
        <begin position="11"/>
        <end position="24"/>
    </location>
</feature>
<dbReference type="GO" id="GO:0044027">
    <property type="term" value="P:negative regulation of gene expression via chromosomal CpG island methylation"/>
    <property type="evidence" value="ECO:0007669"/>
    <property type="project" value="TreeGrafter"/>
</dbReference>
<evidence type="ECO:0000256" key="5">
    <source>
        <dbReference type="PROSITE-ProRule" id="PRU01016"/>
    </source>
</evidence>
<sequence length="761" mass="84850">MSAAQPHLVPDDYEDESLNSSDSELELLDYDSDTSELEITQVAPKERFATRKTDARNYAEDDIRPPDTEIQRYKLRKGCTLKPGDTVELRDHSAHEGEPMHSGDFLRIRRIIMDLETDEVRLRGHRLRRTKYLGQIFDWKLNELSMVLRVDENDPRCPFVAGLEDISVDEVLCTRECVLTNKNYPLLSFRSGQLCAFPSGLSKQQIKQQMFHGGRLACRVVNILFINDKGKTYSGIVRHLYGKESDAASCASSSDTPGLSRNSSIVVDDDDLAIPDTESHGLSGTIKRRARSPSVTELDGRPRKKRSPVLHKSDRYTFGDVFCGAGGASQGAKQAGLHVTWGLDHDKDAIIAYQSNHPGALPFRRSAHDFPPRGYTNEDLRVCVLHLSPPCCYFSPAHTTNGPNDQANLEAIYTVGPILKKVRPRVATLEQTFGLSTREQHKPNFNLLLYDLGKAGYDVRYKIQDLSEFGLVQARKRLLIIAARHGTPLPPFPKATHGPIGSGLKRFTSIRDALLPIERLANRPTDDQYHQPKIAARPREPYSSNSFLKGCITTNGAEKYHYTGIRKYTARELGLFQSFPVTYQFYGSQTEATKQVGNAFPPIMAEALYRTIAKTLEAFDNGFIDAEDDLSDLDGILARKGAQFPKAPSTQRSLFDATPRPTNVSYRYLVRGNSSSSARSASTSSPFARKKAQAKPSRNRPASSFRQRTSFLEGLLDGFEDEDHVQPSVEADTRFTRSGSAADDAIELSSDSNDESDSETE</sequence>
<keyword evidence="4 5" id="KW-0949">S-adenosyl-L-methionine</keyword>
<dbReference type="PROSITE" id="PS51679">
    <property type="entry name" value="SAM_MT_C5"/>
    <property type="match status" value="1"/>
</dbReference>
<dbReference type="EC" id="2.1.1.37" evidence="1"/>
<dbReference type="PRINTS" id="PR00105">
    <property type="entry name" value="C5METTRFRASE"/>
</dbReference>
<dbReference type="Pfam" id="PF00145">
    <property type="entry name" value="DNA_methylase"/>
    <property type="match status" value="2"/>
</dbReference>
<feature type="region of interest" description="Disordered" evidence="6">
    <location>
        <begin position="1"/>
        <end position="24"/>
    </location>
</feature>
<dbReference type="Proteomes" id="UP000813461">
    <property type="component" value="Unassembled WGS sequence"/>
</dbReference>
<dbReference type="GO" id="GO:0005634">
    <property type="term" value="C:nucleus"/>
    <property type="evidence" value="ECO:0007669"/>
    <property type="project" value="TreeGrafter"/>
</dbReference>
<dbReference type="PROSITE" id="PS00422">
    <property type="entry name" value="GRANINS_1"/>
    <property type="match status" value="1"/>
</dbReference>
<feature type="region of interest" description="Disordered" evidence="6">
    <location>
        <begin position="675"/>
        <end position="761"/>
    </location>
</feature>
<proteinExistence type="inferred from homology"/>
<keyword evidence="3 5" id="KW-0808">Transferase</keyword>
<accession>A0A8K0W1M8</accession>
<dbReference type="EMBL" id="JAGMVJ010000005">
    <property type="protein sequence ID" value="KAH7090195.1"/>
    <property type="molecule type" value="Genomic_DNA"/>
</dbReference>
<evidence type="ECO:0000256" key="6">
    <source>
        <dbReference type="SAM" id="MobiDB-lite"/>
    </source>
</evidence>
<dbReference type="AlphaFoldDB" id="A0A8K0W1M8"/>
<dbReference type="SUPFAM" id="SSF53335">
    <property type="entry name" value="S-adenosyl-L-methionine-dependent methyltransferases"/>
    <property type="match status" value="1"/>
</dbReference>
<gene>
    <name evidence="7" type="ORF">FB567DRAFT_577532</name>
</gene>
<feature type="region of interest" description="Disordered" evidence="6">
    <location>
        <begin position="277"/>
        <end position="307"/>
    </location>
</feature>
<feature type="compositionally biased region" description="Acidic residues" evidence="6">
    <location>
        <begin position="752"/>
        <end position="761"/>
    </location>
</feature>
<dbReference type="GO" id="GO:0003677">
    <property type="term" value="F:DNA binding"/>
    <property type="evidence" value="ECO:0007669"/>
    <property type="project" value="TreeGrafter"/>
</dbReference>
<reference evidence="7" key="1">
    <citation type="journal article" date="2021" name="Nat. Commun.">
        <title>Genetic determinants of endophytism in the Arabidopsis root mycobiome.</title>
        <authorList>
            <person name="Mesny F."/>
            <person name="Miyauchi S."/>
            <person name="Thiergart T."/>
            <person name="Pickel B."/>
            <person name="Atanasova L."/>
            <person name="Karlsson M."/>
            <person name="Huettel B."/>
            <person name="Barry K.W."/>
            <person name="Haridas S."/>
            <person name="Chen C."/>
            <person name="Bauer D."/>
            <person name="Andreopoulos W."/>
            <person name="Pangilinan J."/>
            <person name="LaButti K."/>
            <person name="Riley R."/>
            <person name="Lipzen A."/>
            <person name="Clum A."/>
            <person name="Drula E."/>
            <person name="Henrissat B."/>
            <person name="Kohler A."/>
            <person name="Grigoriev I.V."/>
            <person name="Martin F.M."/>
            <person name="Hacquard S."/>
        </authorList>
    </citation>
    <scope>NUCLEOTIDE SEQUENCE</scope>
    <source>
        <strain evidence="7">MPI-SDFR-AT-0120</strain>
    </source>
</reference>
<dbReference type="GO" id="GO:0003886">
    <property type="term" value="F:DNA (cytosine-5-)-methyltransferase activity"/>
    <property type="evidence" value="ECO:0007669"/>
    <property type="project" value="UniProtKB-EC"/>
</dbReference>
<dbReference type="PANTHER" id="PTHR10629:SF52">
    <property type="entry name" value="DNA (CYTOSINE-5)-METHYLTRANSFERASE 1"/>
    <property type="match status" value="1"/>
</dbReference>
<organism evidence="7 8">
    <name type="scientific">Paraphoma chrysanthemicola</name>
    <dbReference type="NCBI Taxonomy" id="798071"/>
    <lineage>
        <taxon>Eukaryota</taxon>
        <taxon>Fungi</taxon>
        <taxon>Dikarya</taxon>
        <taxon>Ascomycota</taxon>
        <taxon>Pezizomycotina</taxon>
        <taxon>Dothideomycetes</taxon>
        <taxon>Pleosporomycetidae</taxon>
        <taxon>Pleosporales</taxon>
        <taxon>Pleosporineae</taxon>
        <taxon>Phaeosphaeriaceae</taxon>
        <taxon>Paraphoma</taxon>
    </lineage>
</organism>
<dbReference type="InterPro" id="IPR050390">
    <property type="entry name" value="C5-Methyltransferase"/>
</dbReference>
<evidence type="ECO:0000256" key="2">
    <source>
        <dbReference type="ARBA" id="ARBA00022603"/>
    </source>
</evidence>